<keyword evidence="3" id="KW-1185">Reference proteome</keyword>
<dbReference type="GO" id="GO:0005634">
    <property type="term" value="C:nucleus"/>
    <property type="evidence" value="ECO:0007669"/>
    <property type="project" value="TreeGrafter"/>
</dbReference>
<feature type="non-terminal residue" evidence="2">
    <location>
        <position position="1"/>
    </location>
</feature>
<dbReference type="GO" id="GO:0004534">
    <property type="term" value="F:5'-3' RNA exonuclease activity"/>
    <property type="evidence" value="ECO:0007669"/>
    <property type="project" value="TreeGrafter"/>
</dbReference>
<dbReference type="GO" id="GO:0003723">
    <property type="term" value="F:RNA binding"/>
    <property type="evidence" value="ECO:0007669"/>
    <property type="project" value="TreeGrafter"/>
</dbReference>
<dbReference type="AlphaFoldDB" id="A0A2G5BFE1"/>
<reference evidence="2 3" key="1">
    <citation type="journal article" date="2015" name="Genome Biol. Evol.">
        <title>Phylogenomic analyses indicate that early fungi evolved digesting cell walls of algal ancestors of land plants.</title>
        <authorList>
            <person name="Chang Y."/>
            <person name="Wang S."/>
            <person name="Sekimoto S."/>
            <person name="Aerts A.L."/>
            <person name="Choi C."/>
            <person name="Clum A."/>
            <person name="LaButti K.M."/>
            <person name="Lindquist E.A."/>
            <person name="Yee Ngan C."/>
            <person name="Ohm R.A."/>
            <person name="Salamov A.A."/>
            <person name="Grigoriev I.V."/>
            <person name="Spatafora J.W."/>
            <person name="Berbee M.L."/>
        </authorList>
    </citation>
    <scope>NUCLEOTIDE SEQUENCE [LARGE SCALE GENOMIC DNA]</scope>
    <source>
        <strain evidence="2 3">NRRL 1564</strain>
    </source>
</reference>
<dbReference type="Pfam" id="PF03159">
    <property type="entry name" value="XRN_N"/>
    <property type="match status" value="1"/>
</dbReference>
<dbReference type="OrthoDB" id="372487at2759"/>
<sequence length="161" mass="18175">LFVDLNGIIHREARYSNGRIGPIVAAISDIVGLVQPTKLLFLAIDGVPPRIKERLQRERRARPTNITRWNGTGSSFRFQGYMVTPGTQWMRTLEARIRELVKTKRNEGKWGNGLRVVFSGSRVPGEGEHKIFECLRKQQDVKGRHIVWSGDADSLLLALAS</sequence>
<dbReference type="InterPro" id="IPR004859">
    <property type="entry name" value="Xrn1_N"/>
</dbReference>
<protein>
    <recommendedName>
        <fullName evidence="1">Xrn1 N-terminal domain-containing protein</fullName>
    </recommendedName>
</protein>
<evidence type="ECO:0000313" key="2">
    <source>
        <dbReference type="EMBL" id="PIA17723.1"/>
    </source>
</evidence>
<organism evidence="2 3">
    <name type="scientific">Coemansia reversa (strain ATCC 12441 / NRRL 1564)</name>
    <dbReference type="NCBI Taxonomy" id="763665"/>
    <lineage>
        <taxon>Eukaryota</taxon>
        <taxon>Fungi</taxon>
        <taxon>Fungi incertae sedis</taxon>
        <taxon>Zoopagomycota</taxon>
        <taxon>Kickxellomycotina</taxon>
        <taxon>Kickxellomycetes</taxon>
        <taxon>Kickxellales</taxon>
        <taxon>Kickxellaceae</taxon>
        <taxon>Coemansia</taxon>
    </lineage>
</organism>
<dbReference type="STRING" id="763665.A0A2G5BFE1"/>
<dbReference type="GO" id="GO:0000956">
    <property type="term" value="P:nuclear-transcribed mRNA catabolic process"/>
    <property type="evidence" value="ECO:0007669"/>
    <property type="project" value="TreeGrafter"/>
</dbReference>
<accession>A0A2G5BFE1</accession>
<dbReference type="InterPro" id="IPR027073">
    <property type="entry name" value="5_3_exoribonuclease"/>
</dbReference>
<feature type="domain" description="Xrn1 N-terminal" evidence="1">
    <location>
        <begin position="1"/>
        <end position="160"/>
    </location>
</feature>
<feature type="non-terminal residue" evidence="2">
    <location>
        <position position="161"/>
    </location>
</feature>
<evidence type="ECO:0000259" key="1">
    <source>
        <dbReference type="Pfam" id="PF03159"/>
    </source>
</evidence>
<dbReference type="Proteomes" id="UP000242474">
    <property type="component" value="Unassembled WGS sequence"/>
</dbReference>
<dbReference type="EMBL" id="KZ303493">
    <property type="protein sequence ID" value="PIA17723.1"/>
    <property type="molecule type" value="Genomic_DNA"/>
</dbReference>
<name>A0A2G5BFE1_COERN</name>
<evidence type="ECO:0000313" key="3">
    <source>
        <dbReference type="Proteomes" id="UP000242474"/>
    </source>
</evidence>
<dbReference type="Gene3D" id="3.40.50.12390">
    <property type="match status" value="1"/>
</dbReference>
<dbReference type="PANTHER" id="PTHR12341">
    <property type="entry name" value="5'-&gt;3' EXORIBONUCLEASE"/>
    <property type="match status" value="1"/>
</dbReference>
<gene>
    <name evidence="2" type="ORF">COEREDRAFT_28357</name>
</gene>
<proteinExistence type="predicted"/>